<evidence type="ECO:0000313" key="1">
    <source>
        <dbReference type="EMBL" id="WCO02749.1"/>
    </source>
</evidence>
<name>A0ABY7S0R8_9FLAO</name>
<dbReference type="RefSeq" id="WP_249997161.1">
    <property type="nucleotide sequence ID" value="NZ_CP116221.1"/>
</dbReference>
<protein>
    <recommendedName>
        <fullName evidence="3">Inovirus Gp2 family protein</fullName>
    </recommendedName>
</protein>
<reference evidence="1 2" key="1">
    <citation type="submission" date="2023-01" db="EMBL/GenBank/DDBJ databases">
        <title>Psychroserpens ponticola sp. nov., isolated from seawater.</title>
        <authorList>
            <person name="Kristyanto S."/>
            <person name="Jung J."/>
            <person name="Kim J.M."/>
            <person name="Jeon C.O."/>
        </authorList>
    </citation>
    <scope>NUCLEOTIDE SEQUENCE [LARGE SCALE GENOMIC DNA]</scope>
    <source>
        <strain evidence="1 2">MSW6</strain>
    </source>
</reference>
<organism evidence="1 2">
    <name type="scientific">Psychroserpens ponticola</name>
    <dbReference type="NCBI Taxonomy" id="2932268"/>
    <lineage>
        <taxon>Bacteria</taxon>
        <taxon>Pseudomonadati</taxon>
        <taxon>Bacteroidota</taxon>
        <taxon>Flavobacteriia</taxon>
        <taxon>Flavobacteriales</taxon>
        <taxon>Flavobacteriaceae</taxon>
        <taxon>Psychroserpens</taxon>
    </lineage>
</organism>
<evidence type="ECO:0008006" key="3">
    <source>
        <dbReference type="Google" id="ProtNLM"/>
    </source>
</evidence>
<evidence type="ECO:0000313" key="2">
    <source>
        <dbReference type="Proteomes" id="UP001202717"/>
    </source>
</evidence>
<keyword evidence="2" id="KW-1185">Reference proteome</keyword>
<sequence>MKYETIKKFTKSVNKSRSSIYRFYVKRPDLFTETKLQNRKRLIPESHLKYFDIEIMHDEYNQVCNENKSMRNLIDGLMDKDSLCKELWYMPWSYFVTISYKLDRDQKSCSRLIRALNDDLVERYPETTIRMFFTTETYNNRNGHHNHLALYVGDESLHLDVIQDILQFFSFDRVDYGKYDPFKAGLFYMSKDGLVNEDWDLFGNDIELKIKNENTSHTTTV</sequence>
<gene>
    <name evidence="1" type="ORF">MUN68_004445</name>
</gene>
<dbReference type="Proteomes" id="UP001202717">
    <property type="component" value="Chromosome"/>
</dbReference>
<accession>A0ABY7S0R8</accession>
<proteinExistence type="predicted"/>
<dbReference type="EMBL" id="CP116221">
    <property type="protein sequence ID" value="WCO02749.1"/>
    <property type="molecule type" value="Genomic_DNA"/>
</dbReference>